<gene>
    <name evidence="8" type="ORF">TTRE_0000036201</name>
</gene>
<comment type="subcellular location">
    <subcellularLocation>
        <location evidence="1">Membrane</location>
    </subcellularLocation>
</comment>
<evidence type="ECO:0000256" key="5">
    <source>
        <dbReference type="ARBA" id="ARBA00023136"/>
    </source>
</evidence>
<comment type="function">
    <text evidence="6">Acts as a tumor suppressor; induces growth arrest at G(1)/S checkpoint and apoptosis via RB1-dependent and p53/TP53- and NF-kappa-B-independent mechanisms. Modulates expression of genes involved in the regulation of proliferation, cell cycle and apoptosis.</text>
</comment>
<evidence type="ECO:0000313" key="9">
    <source>
        <dbReference type="Proteomes" id="UP000030665"/>
    </source>
</evidence>
<dbReference type="STRING" id="36087.A0A077YX93"/>
<keyword evidence="3 7" id="KW-0812">Transmembrane</keyword>
<sequence length="88" mass="10540">MYCLQWLIPVLLMPKPMVHPSMMFSHVLLMFFYLLSFFFERRPCVICSFVFLLALFMLCYNDQDSCLLWPTCRTSPENEESCSANWHQ</sequence>
<protein>
    <submittedName>
        <fullName evidence="8">BC10 domain containing protein</fullName>
    </submittedName>
</protein>
<evidence type="ECO:0000256" key="3">
    <source>
        <dbReference type="ARBA" id="ARBA00022692"/>
    </source>
</evidence>
<dbReference type="InterPro" id="IPR009598">
    <property type="entry name" value="BCALP"/>
</dbReference>
<keyword evidence="5 7" id="KW-0472">Membrane</keyword>
<comment type="similarity">
    <text evidence="2">Belongs to the BLCAP family.</text>
</comment>
<evidence type="ECO:0000256" key="6">
    <source>
        <dbReference type="ARBA" id="ARBA00045856"/>
    </source>
</evidence>
<evidence type="ECO:0000256" key="1">
    <source>
        <dbReference type="ARBA" id="ARBA00004370"/>
    </source>
</evidence>
<proteinExistence type="inferred from homology"/>
<feature type="transmembrane region" description="Helical" evidence="7">
    <location>
        <begin position="20"/>
        <end position="39"/>
    </location>
</feature>
<evidence type="ECO:0000256" key="7">
    <source>
        <dbReference type="SAM" id="Phobius"/>
    </source>
</evidence>
<dbReference type="GO" id="GO:0016020">
    <property type="term" value="C:membrane"/>
    <property type="evidence" value="ECO:0007669"/>
    <property type="project" value="UniProtKB-SubCell"/>
</dbReference>
<dbReference type="Proteomes" id="UP000030665">
    <property type="component" value="Unassembled WGS sequence"/>
</dbReference>
<dbReference type="EMBL" id="HG805815">
    <property type="protein sequence ID" value="CDW52103.1"/>
    <property type="molecule type" value="Genomic_DNA"/>
</dbReference>
<keyword evidence="9" id="KW-1185">Reference proteome</keyword>
<evidence type="ECO:0000313" key="8">
    <source>
        <dbReference type="EMBL" id="CDW52103.1"/>
    </source>
</evidence>
<evidence type="ECO:0000256" key="4">
    <source>
        <dbReference type="ARBA" id="ARBA00022989"/>
    </source>
</evidence>
<keyword evidence="4 7" id="KW-1133">Transmembrane helix</keyword>
<dbReference type="AlphaFoldDB" id="A0A077YX93"/>
<dbReference type="Pfam" id="PF06726">
    <property type="entry name" value="BC10"/>
    <property type="match status" value="1"/>
</dbReference>
<reference evidence="8" key="1">
    <citation type="submission" date="2014-01" db="EMBL/GenBank/DDBJ databases">
        <authorList>
            <person name="Aslett M."/>
        </authorList>
    </citation>
    <scope>NUCLEOTIDE SEQUENCE</scope>
</reference>
<reference evidence="8" key="2">
    <citation type="submission" date="2014-03" db="EMBL/GenBank/DDBJ databases">
        <title>The whipworm genome and dual-species transcriptomics of an intimate host-pathogen interaction.</title>
        <authorList>
            <person name="Foth B.J."/>
            <person name="Tsai I.J."/>
            <person name="Reid A.J."/>
            <person name="Bancroft A.J."/>
            <person name="Nichol S."/>
            <person name="Tracey A."/>
            <person name="Holroyd N."/>
            <person name="Cotton J.A."/>
            <person name="Stanley E.J."/>
            <person name="Zarowiecki M."/>
            <person name="Liu J.Z."/>
            <person name="Huckvale T."/>
            <person name="Cooper P.J."/>
            <person name="Grencis R.K."/>
            <person name="Berriman M."/>
        </authorList>
    </citation>
    <scope>NUCLEOTIDE SEQUENCE [LARGE SCALE GENOMIC DNA]</scope>
</reference>
<dbReference type="OrthoDB" id="5772623at2759"/>
<dbReference type="PANTHER" id="PTHR13259:SF1">
    <property type="entry name" value="BLADDER CANCER-ASSOCIATED PROTEIN"/>
    <property type="match status" value="1"/>
</dbReference>
<dbReference type="PANTHER" id="PTHR13259">
    <property type="entry name" value="BLADDER CANCER 10 KD PROTEIN HOMOLOG"/>
    <property type="match status" value="1"/>
</dbReference>
<feature type="transmembrane region" description="Helical" evidence="7">
    <location>
        <begin position="44"/>
        <end position="60"/>
    </location>
</feature>
<evidence type="ECO:0000256" key="2">
    <source>
        <dbReference type="ARBA" id="ARBA00007216"/>
    </source>
</evidence>
<name>A0A077YX93_TRITR</name>
<accession>A0A077YX93</accession>
<dbReference type="SMART" id="SM01396">
    <property type="entry name" value="BC10"/>
    <property type="match status" value="1"/>
</dbReference>
<organism evidence="8 9">
    <name type="scientific">Trichuris trichiura</name>
    <name type="common">Whipworm</name>
    <name type="synonym">Trichocephalus trichiurus</name>
    <dbReference type="NCBI Taxonomy" id="36087"/>
    <lineage>
        <taxon>Eukaryota</taxon>
        <taxon>Metazoa</taxon>
        <taxon>Ecdysozoa</taxon>
        <taxon>Nematoda</taxon>
        <taxon>Enoplea</taxon>
        <taxon>Dorylaimia</taxon>
        <taxon>Trichinellida</taxon>
        <taxon>Trichuridae</taxon>
        <taxon>Trichuris</taxon>
    </lineage>
</organism>